<dbReference type="InterPro" id="IPR048297">
    <property type="entry name" value="DUF936_dom_pln"/>
</dbReference>
<feature type="compositionally biased region" description="Polar residues" evidence="1">
    <location>
        <begin position="1479"/>
        <end position="1490"/>
    </location>
</feature>
<feature type="region of interest" description="Disordered" evidence="1">
    <location>
        <begin position="1"/>
        <end position="118"/>
    </location>
</feature>
<evidence type="ECO:0000313" key="5">
    <source>
        <dbReference type="Proteomes" id="UP001289374"/>
    </source>
</evidence>
<evidence type="ECO:0000313" key="4">
    <source>
        <dbReference type="EMBL" id="KAK4383370.1"/>
    </source>
</evidence>
<feature type="domain" description="DUF6857" evidence="3">
    <location>
        <begin position="1614"/>
        <end position="1729"/>
    </location>
</feature>
<feature type="compositionally biased region" description="Polar residues" evidence="1">
    <location>
        <begin position="180"/>
        <end position="196"/>
    </location>
</feature>
<feature type="compositionally biased region" description="Polar residues" evidence="1">
    <location>
        <begin position="750"/>
        <end position="763"/>
    </location>
</feature>
<feature type="region of interest" description="Disordered" evidence="1">
    <location>
        <begin position="1092"/>
        <end position="1133"/>
    </location>
</feature>
<feature type="region of interest" description="Disordered" evidence="1">
    <location>
        <begin position="180"/>
        <end position="201"/>
    </location>
</feature>
<dbReference type="InterPro" id="IPR049172">
    <property type="entry name" value="DUF6857_pln"/>
</dbReference>
<name>A0AAE1T7K0_9LAMI</name>
<reference evidence="4" key="1">
    <citation type="submission" date="2020-06" db="EMBL/GenBank/DDBJ databases">
        <authorList>
            <person name="Li T."/>
            <person name="Hu X."/>
            <person name="Zhang T."/>
            <person name="Song X."/>
            <person name="Zhang H."/>
            <person name="Dai N."/>
            <person name="Sheng W."/>
            <person name="Hou X."/>
            <person name="Wei L."/>
        </authorList>
    </citation>
    <scope>NUCLEOTIDE SEQUENCE</scope>
    <source>
        <strain evidence="4">K16</strain>
        <tissue evidence="4">Leaf</tissue>
    </source>
</reference>
<gene>
    <name evidence="4" type="ORF">Sango_2781400</name>
</gene>
<dbReference type="Pfam" id="PF21647">
    <property type="entry name" value="DUF6857"/>
    <property type="match status" value="2"/>
</dbReference>
<evidence type="ECO:0000259" key="3">
    <source>
        <dbReference type="Pfam" id="PF21647"/>
    </source>
</evidence>
<feature type="domain" description="DUF6857" evidence="3">
    <location>
        <begin position="1519"/>
        <end position="1607"/>
    </location>
</feature>
<protein>
    <submittedName>
        <fullName evidence="4">Uncharacterized protein</fullName>
    </submittedName>
</protein>
<feature type="compositionally biased region" description="Low complexity" evidence="1">
    <location>
        <begin position="733"/>
        <end position="746"/>
    </location>
</feature>
<dbReference type="InterPro" id="IPR010341">
    <property type="entry name" value="DUF936_pln"/>
</dbReference>
<evidence type="ECO:0000256" key="1">
    <source>
        <dbReference type="SAM" id="MobiDB-lite"/>
    </source>
</evidence>
<dbReference type="Pfam" id="PF06075">
    <property type="entry name" value="DUF936"/>
    <property type="match status" value="1"/>
</dbReference>
<feature type="compositionally biased region" description="Polar residues" evidence="1">
    <location>
        <begin position="250"/>
        <end position="259"/>
    </location>
</feature>
<feature type="compositionally biased region" description="Basic and acidic residues" evidence="1">
    <location>
        <begin position="375"/>
        <end position="413"/>
    </location>
</feature>
<dbReference type="EMBL" id="JACGWL010000573">
    <property type="protein sequence ID" value="KAK4383370.1"/>
    <property type="molecule type" value="Genomic_DNA"/>
</dbReference>
<feature type="region of interest" description="Disordered" evidence="1">
    <location>
        <begin position="1421"/>
        <end position="1490"/>
    </location>
</feature>
<feature type="compositionally biased region" description="Basic residues" evidence="1">
    <location>
        <begin position="671"/>
        <end position="686"/>
    </location>
</feature>
<feature type="compositionally biased region" description="Polar residues" evidence="1">
    <location>
        <begin position="490"/>
        <end position="499"/>
    </location>
</feature>
<feature type="compositionally biased region" description="Polar residues" evidence="1">
    <location>
        <begin position="559"/>
        <end position="579"/>
    </location>
</feature>
<proteinExistence type="predicted"/>
<comment type="caution">
    <text evidence="4">The sequence shown here is derived from an EMBL/GenBank/DDBJ whole genome shotgun (WGS) entry which is preliminary data.</text>
</comment>
<accession>A0AAE1T7K0</accession>
<reference evidence="4" key="2">
    <citation type="journal article" date="2024" name="Plant">
        <title>Genomic evolution and insights into agronomic trait innovations of Sesamum species.</title>
        <authorList>
            <person name="Miao H."/>
            <person name="Wang L."/>
            <person name="Qu L."/>
            <person name="Liu H."/>
            <person name="Sun Y."/>
            <person name="Le M."/>
            <person name="Wang Q."/>
            <person name="Wei S."/>
            <person name="Zheng Y."/>
            <person name="Lin W."/>
            <person name="Duan Y."/>
            <person name="Cao H."/>
            <person name="Xiong S."/>
            <person name="Wang X."/>
            <person name="Wei L."/>
            <person name="Li C."/>
            <person name="Ma Q."/>
            <person name="Ju M."/>
            <person name="Zhao R."/>
            <person name="Li G."/>
            <person name="Mu C."/>
            <person name="Tian Q."/>
            <person name="Mei H."/>
            <person name="Zhang T."/>
            <person name="Gao T."/>
            <person name="Zhang H."/>
        </authorList>
    </citation>
    <scope>NUCLEOTIDE SEQUENCE</scope>
    <source>
        <strain evidence="4">K16</strain>
    </source>
</reference>
<feature type="compositionally biased region" description="Basic and acidic residues" evidence="1">
    <location>
        <begin position="623"/>
        <end position="656"/>
    </location>
</feature>
<feature type="region of interest" description="Disordered" evidence="1">
    <location>
        <begin position="221"/>
        <end position="278"/>
    </location>
</feature>
<feature type="compositionally biased region" description="Basic and acidic residues" evidence="1">
    <location>
        <begin position="1106"/>
        <end position="1119"/>
    </location>
</feature>
<dbReference type="PANTHER" id="PTHR31928">
    <property type="entry name" value="EXPRESSED PROTEIN"/>
    <property type="match status" value="1"/>
</dbReference>
<evidence type="ECO:0000259" key="2">
    <source>
        <dbReference type="Pfam" id="PF06075"/>
    </source>
</evidence>
<dbReference type="PANTHER" id="PTHR31928:SF2">
    <property type="entry name" value="EXPRESSED PROTEIN"/>
    <property type="match status" value="1"/>
</dbReference>
<feature type="compositionally biased region" description="Basic and acidic residues" evidence="1">
    <location>
        <begin position="702"/>
        <end position="717"/>
    </location>
</feature>
<feature type="compositionally biased region" description="Polar residues" evidence="1">
    <location>
        <begin position="786"/>
        <end position="801"/>
    </location>
</feature>
<organism evidence="4 5">
    <name type="scientific">Sesamum angolense</name>
    <dbReference type="NCBI Taxonomy" id="2727404"/>
    <lineage>
        <taxon>Eukaryota</taxon>
        <taxon>Viridiplantae</taxon>
        <taxon>Streptophyta</taxon>
        <taxon>Embryophyta</taxon>
        <taxon>Tracheophyta</taxon>
        <taxon>Spermatophyta</taxon>
        <taxon>Magnoliopsida</taxon>
        <taxon>eudicotyledons</taxon>
        <taxon>Gunneridae</taxon>
        <taxon>Pentapetalae</taxon>
        <taxon>asterids</taxon>
        <taxon>lamiids</taxon>
        <taxon>Lamiales</taxon>
        <taxon>Pedaliaceae</taxon>
        <taxon>Sesamum</taxon>
    </lineage>
</organism>
<feature type="region of interest" description="Disordered" evidence="1">
    <location>
        <begin position="375"/>
        <end position="504"/>
    </location>
</feature>
<feature type="compositionally biased region" description="Low complexity" evidence="1">
    <location>
        <begin position="221"/>
        <end position="236"/>
    </location>
</feature>
<keyword evidence="5" id="KW-1185">Reference proteome</keyword>
<dbReference type="Proteomes" id="UP001289374">
    <property type="component" value="Unassembled WGS sequence"/>
</dbReference>
<feature type="compositionally biased region" description="Basic and acidic residues" evidence="1">
    <location>
        <begin position="56"/>
        <end position="79"/>
    </location>
</feature>
<feature type="domain" description="DUF936" evidence="2">
    <location>
        <begin position="1252"/>
        <end position="1367"/>
    </location>
</feature>
<sequence>MQVRNPGPGPPFLLRVGHVHRQGPNYFPTHQGPATFQQPNPPPLTFPLRPTFSRESSVERDDGNKPNDAVPEKDRKDETSTPDETVSIQAAQPARRLSVQDRINLFENKQKENSGGKPVVVKSVELRRLSSDLSSSAGATEKAVLRRWSGASDMSIDLSAEKKDSESPLCTPASTVVSQDKNVFNLNDDTTQSSSVAKPEIKVIPSLSRVSDSRFKGVSFNNSELASESKESNSSLGSGGNDGLKDQVCGKNQSRSSLSRADDRESLAENSTGFKTEGILGFGDLGKLKDPRIGQEVSVPETHIASKDQVSSSSQVRGFVSKGSAQFEIPNHKQDFRLGDESVQQTKVKTMQKAAVEPRVIQEVAGSKIREAFASHYKGTERDSSSARQEIRSVGETQVAEKKASLRKKESCISEKVSSASVSSSEDSGPQRLKFNTQGLTAELSKKARAQQDESSFIGNSRPLFSGKVIMEAQEGLDSFSTPPPEQAQRVRQSKGNQELNDELKIKASELEKLFAEHKLRVPGDQSNSARKGRSGDKQREPLSSLHYGTPAADIAPRSSDSYQSTERSKFSKSSTKFNAASPMKTPDSQYNGDAINEMFSELSVSQGSRGKFYERYMQKRDAKLREEWSSNRAENEARLKSMQDSLEKNRSEMKAKISVSADRQDSVSSAHRRAERIKSYNKRSIMKGSSEDDEEALDFPEQNRLHGNRALDDTSFRDGVSVGAQGKKHLPNSRNLSSSTRTSAAPVPKSSNKSSTINSGTRRMQLENPIAQSVPNFSDLRKENTNPSSGASKTTRSQVRNYARSRNAIDDVPIVSEDKSHRSQSLRKSSANPSDFREMSPMDSDGVVLTPIKFDGEVLKNVGTKPFLKSGSRTSFVARTNIAGQKASVGSELMNEEENEDMESGLADIVNTLRDEGGQEFETLNTEGQEILDNEKPSLELEADKFINSGSDNGDGPLTFSHVDRALGSKLPAVLPRGFLHAEPIQDWPEESPVSWNSHTQHPFSYPHEMSDVDASVDSPVGSPASWNSHSLNQLEADAARMRKKWGTAQKPMLVAHSSNNVSRKDMTRGFKRLLKFGRKSRGSESLVDWISATTSEGDDDTEDGRDPANRSSEDLRKSRMGFSHVQPSDDSFNESEFFNESVQSLQNSIPAPPANFKLREDHMSGSSIKANDDYRYVSGPLRSALLVVNITHPNSSQSGSLGSNFLLANHFSFSSQVLVHHSFPRTLYVAFLQDDDSVSCFETGKTMASLVPGVLIKLLQSINSNLKVRGEYRSVLLQVISIVPAISGSELWPDHGFFIKVSDSSHSTYVSLSREDTDLILNNKLQLGQFFYVEKMEPGTPVPILVGVRPVPGRHPFVGNPKDLMQLLEASEGTLQLDQENGMNVKLNELLDTKEETAKKKIVIKEEKTAVASRYMQGFLKQKSEGKETDQSSGGKDSENESSGVAKRVGPLKGKQNEHKGQSRASSPSRARPDAVTQKSDTDSFSSKPDVTASKFLAVKCTNKQENINLNCVPNISNKKQSPEALSWSNLPATLLKPGKGMLRRGNLASLVAAEAQKEANTAANLAKCLSIFANLYSSASPENPHLYLSKFFTLQQLIEKADVAIPTKDVWENLQGDGTKENMELRKILANETQSWFLNFLGDALEIGFHGGSQEKKGKESAARVVEQNNHIASTLSQLKQANEWLDKLRSNSSLEKSELLETIDRLKQKVYACLLVHVDSAASALESRKLP</sequence>
<feature type="region of interest" description="Disordered" evidence="1">
    <location>
        <begin position="517"/>
        <end position="593"/>
    </location>
</feature>
<feature type="compositionally biased region" description="Low complexity" evidence="1">
    <location>
        <begin position="414"/>
        <end position="428"/>
    </location>
</feature>
<feature type="region of interest" description="Disordered" evidence="1">
    <location>
        <begin position="623"/>
        <end position="844"/>
    </location>
</feature>